<keyword evidence="3 11" id="KW-1134">Transmembrane beta strand</keyword>
<keyword evidence="13" id="KW-0732">Signal</keyword>
<dbReference type="EMBL" id="LYMM01000001">
    <property type="protein sequence ID" value="PNU06631.1"/>
    <property type="molecule type" value="Genomic_DNA"/>
</dbReference>
<gene>
    <name evidence="16" type="ORF">A8V01_00045</name>
</gene>
<dbReference type="Pfam" id="PF07715">
    <property type="entry name" value="Plug"/>
    <property type="match status" value="1"/>
</dbReference>
<evidence type="ECO:0000313" key="17">
    <source>
        <dbReference type="Proteomes" id="UP000236327"/>
    </source>
</evidence>
<accession>A0A2K2G6G5</accession>
<evidence type="ECO:0000256" key="10">
    <source>
        <dbReference type="ARBA" id="ARBA00023237"/>
    </source>
</evidence>
<protein>
    <recommendedName>
        <fullName evidence="18">TonB-dependent receptor</fullName>
    </recommendedName>
</protein>
<dbReference type="InterPro" id="IPR039426">
    <property type="entry name" value="TonB-dep_rcpt-like"/>
</dbReference>
<evidence type="ECO:0000256" key="6">
    <source>
        <dbReference type="ARBA" id="ARBA00023004"/>
    </source>
</evidence>
<keyword evidence="5 11" id="KW-0812">Transmembrane</keyword>
<dbReference type="GO" id="GO:0006826">
    <property type="term" value="P:iron ion transport"/>
    <property type="evidence" value="ECO:0007669"/>
    <property type="project" value="UniProtKB-KW"/>
</dbReference>
<proteinExistence type="inferred from homology"/>
<evidence type="ECO:0000256" key="13">
    <source>
        <dbReference type="SAM" id="SignalP"/>
    </source>
</evidence>
<keyword evidence="4" id="KW-0410">Iron transport</keyword>
<evidence type="ECO:0000256" key="9">
    <source>
        <dbReference type="ARBA" id="ARBA00023136"/>
    </source>
</evidence>
<feature type="signal peptide" evidence="13">
    <location>
        <begin position="1"/>
        <end position="25"/>
    </location>
</feature>
<dbReference type="InterPro" id="IPR037066">
    <property type="entry name" value="Plug_dom_sf"/>
</dbReference>
<evidence type="ECO:0000256" key="8">
    <source>
        <dbReference type="ARBA" id="ARBA00023077"/>
    </source>
</evidence>
<comment type="subcellular location">
    <subcellularLocation>
        <location evidence="1 11">Cell outer membrane</location>
        <topology evidence="1 11">Multi-pass membrane protein</topology>
    </subcellularLocation>
</comment>
<dbReference type="Proteomes" id="UP000236327">
    <property type="component" value="Unassembled WGS sequence"/>
</dbReference>
<feature type="domain" description="TonB-dependent receptor-like beta-barrel" evidence="14">
    <location>
        <begin position="334"/>
        <end position="799"/>
    </location>
</feature>
<evidence type="ECO:0000256" key="3">
    <source>
        <dbReference type="ARBA" id="ARBA00022452"/>
    </source>
</evidence>
<keyword evidence="10 11" id="KW-0998">Cell outer membrane</keyword>
<dbReference type="OrthoDB" id="9760494at2"/>
<evidence type="ECO:0000256" key="11">
    <source>
        <dbReference type="PROSITE-ProRule" id="PRU01360"/>
    </source>
</evidence>
<evidence type="ECO:0000256" key="2">
    <source>
        <dbReference type="ARBA" id="ARBA00022448"/>
    </source>
</evidence>
<evidence type="ECO:0000259" key="15">
    <source>
        <dbReference type="Pfam" id="PF07715"/>
    </source>
</evidence>
<dbReference type="InterPro" id="IPR012910">
    <property type="entry name" value="Plug_dom"/>
</dbReference>
<dbReference type="Gene3D" id="2.40.170.20">
    <property type="entry name" value="TonB-dependent receptor, beta-barrel domain"/>
    <property type="match status" value="1"/>
</dbReference>
<dbReference type="InterPro" id="IPR036942">
    <property type="entry name" value="Beta-barrel_TonB_sf"/>
</dbReference>
<comment type="caution">
    <text evidence="16">The sequence shown here is derived from an EMBL/GenBank/DDBJ whole genome shotgun (WGS) entry which is preliminary data.</text>
</comment>
<evidence type="ECO:0000256" key="5">
    <source>
        <dbReference type="ARBA" id="ARBA00022692"/>
    </source>
</evidence>
<keyword evidence="9 11" id="KW-0472">Membrane</keyword>
<comment type="similarity">
    <text evidence="11 12">Belongs to the TonB-dependent receptor family.</text>
</comment>
<keyword evidence="17" id="KW-1185">Reference proteome</keyword>
<sequence>MKNYAIMRAASIIALAHAYSGTALAQERGSAPRTEEGGQLTEITVTARRREETLQSVPLTVQAFSSDAIESKGIRDMADVVKQTPGIFMDKGFVQQDVRPNIRGLPATRGRPPVGILLDGIDISSESIASAGGGNLANMKLVDLERIEVVKGPQSALYGRVAFGGAINYISKEPTSDRVEGYVSGEVATYSQAELRGAINLPATDTLSFRFNGAYSYFDGFYDNDVTGKRIGGFESKGGAVAAKFQPSSDVKLVARASYSDDTYEVRPQYYIGGAPEVDMREAIPLPSDVAGQQVGVIGAPQTTLGSVGYVAQRGKIGKGIGRVMLSADPATGEDFPGTHVKTFLSSLRGEFSVSDSIVVSTWTGFARSRSRQRQDADFFGRPLTSYTQAGVTQLAEVPEGGIATGFFFFDAATLTKQFSQEVRIGDQASSGFRWAVGGLYWWEDVTQQLGSISNAGFSVDGQPVNIYSNLALLGGYGPAQDQGRTTKHYSAYALAEYDLTDQLTISAEGRYGKEKYDYLFARSIGISTTAVDGVYPFTLTGSVFEASTSTNYFAPKVGLTYKVNPDLMFYGSFSRGIKPAGMSQVQTPNPDDAAFGTEKLNNYEIGFKSSLFNRRLRFNASIFRMDYKDKQESTLVPVPYSVNPQGNVSLVQNVGGARIDGAEVELAGVIAPGLTFSVGYTYLDARYTDYDLPSTSPITIALAGGCTIRTEGNLKGCFVNLDGNRLEASARHSAVGSLNYRTPLTGDLDLLLQSDIQYRSRRYQDNTNSYWYAPYANVDLRAGVENDRYSIIFFVTNLFDNRSIQSAQSGGDTQALPSGGLAMAAFAADKRQFGLRGRFNF</sequence>
<keyword evidence="6" id="KW-0408">Iron</keyword>
<keyword evidence="8 12" id="KW-0798">TonB box</keyword>
<evidence type="ECO:0000259" key="14">
    <source>
        <dbReference type="Pfam" id="PF00593"/>
    </source>
</evidence>
<evidence type="ECO:0000256" key="4">
    <source>
        <dbReference type="ARBA" id="ARBA00022496"/>
    </source>
</evidence>
<dbReference type="SUPFAM" id="SSF56935">
    <property type="entry name" value="Porins"/>
    <property type="match status" value="1"/>
</dbReference>
<reference evidence="16 17" key="1">
    <citation type="submission" date="2016-05" db="EMBL/GenBank/DDBJ databases">
        <title>Complete genome sequence of Novosphingobium guangzhouense SA925(T).</title>
        <authorList>
            <person name="Sha S."/>
        </authorList>
    </citation>
    <scope>NUCLEOTIDE SEQUENCE [LARGE SCALE GENOMIC DNA]</scope>
    <source>
        <strain evidence="16 17">SA925</strain>
    </source>
</reference>
<evidence type="ECO:0008006" key="18">
    <source>
        <dbReference type="Google" id="ProtNLM"/>
    </source>
</evidence>
<name>A0A2K2G6G5_9SPHN</name>
<dbReference type="Gene3D" id="2.170.130.10">
    <property type="entry name" value="TonB-dependent receptor, plug domain"/>
    <property type="match status" value="1"/>
</dbReference>
<evidence type="ECO:0000256" key="1">
    <source>
        <dbReference type="ARBA" id="ARBA00004571"/>
    </source>
</evidence>
<organism evidence="16 17">
    <name type="scientific">Novosphingobium guangzhouense</name>
    <dbReference type="NCBI Taxonomy" id="1850347"/>
    <lineage>
        <taxon>Bacteria</taxon>
        <taxon>Pseudomonadati</taxon>
        <taxon>Pseudomonadota</taxon>
        <taxon>Alphaproteobacteria</taxon>
        <taxon>Sphingomonadales</taxon>
        <taxon>Sphingomonadaceae</taxon>
        <taxon>Novosphingobium</taxon>
    </lineage>
</organism>
<dbReference type="PROSITE" id="PS52016">
    <property type="entry name" value="TONB_DEPENDENT_REC_3"/>
    <property type="match status" value="1"/>
</dbReference>
<feature type="domain" description="TonB-dependent receptor plug" evidence="15">
    <location>
        <begin position="54"/>
        <end position="166"/>
    </location>
</feature>
<dbReference type="InterPro" id="IPR000531">
    <property type="entry name" value="Beta-barrel_TonB"/>
</dbReference>
<evidence type="ECO:0000256" key="7">
    <source>
        <dbReference type="ARBA" id="ARBA00023065"/>
    </source>
</evidence>
<dbReference type="AlphaFoldDB" id="A0A2K2G6G5"/>
<dbReference type="GO" id="GO:0009279">
    <property type="term" value="C:cell outer membrane"/>
    <property type="evidence" value="ECO:0007669"/>
    <property type="project" value="UniProtKB-SubCell"/>
</dbReference>
<dbReference type="CDD" id="cd01347">
    <property type="entry name" value="ligand_gated_channel"/>
    <property type="match status" value="1"/>
</dbReference>
<dbReference type="PANTHER" id="PTHR32552:SF81">
    <property type="entry name" value="TONB-DEPENDENT OUTER MEMBRANE RECEPTOR"/>
    <property type="match status" value="1"/>
</dbReference>
<dbReference type="PANTHER" id="PTHR32552">
    <property type="entry name" value="FERRICHROME IRON RECEPTOR-RELATED"/>
    <property type="match status" value="1"/>
</dbReference>
<keyword evidence="7" id="KW-0406">Ion transport</keyword>
<evidence type="ECO:0000313" key="16">
    <source>
        <dbReference type="EMBL" id="PNU06631.1"/>
    </source>
</evidence>
<feature type="chain" id="PRO_5014426197" description="TonB-dependent receptor" evidence="13">
    <location>
        <begin position="26"/>
        <end position="842"/>
    </location>
</feature>
<dbReference type="RefSeq" id="WP_103093913.1">
    <property type="nucleotide sequence ID" value="NZ_LYMM01000001.1"/>
</dbReference>
<evidence type="ECO:0000256" key="12">
    <source>
        <dbReference type="RuleBase" id="RU003357"/>
    </source>
</evidence>
<dbReference type="Pfam" id="PF00593">
    <property type="entry name" value="TonB_dep_Rec_b-barrel"/>
    <property type="match status" value="1"/>
</dbReference>
<keyword evidence="2 11" id="KW-0813">Transport</keyword>